<reference evidence="1" key="1">
    <citation type="submission" date="2019-08" db="EMBL/GenBank/DDBJ databases">
        <authorList>
            <person name="Kucharzyk K."/>
            <person name="Murdoch R.W."/>
            <person name="Higgins S."/>
            <person name="Loffler F."/>
        </authorList>
    </citation>
    <scope>NUCLEOTIDE SEQUENCE</scope>
</reference>
<sequence>MLMDDMFTLFVDVRGGYDDGINYFNEFIKLEILSNAHIFTSNKDTK</sequence>
<protein>
    <submittedName>
        <fullName evidence="1">Uncharacterized protein</fullName>
    </submittedName>
</protein>
<dbReference type="EMBL" id="VSSQ01040580">
    <property type="protein sequence ID" value="MPM93867.1"/>
    <property type="molecule type" value="Genomic_DNA"/>
</dbReference>
<comment type="caution">
    <text evidence="1">The sequence shown here is derived from an EMBL/GenBank/DDBJ whole genome shotgun (WGS) entry which is preliminary data.</text>
</comment>
<evidence type="ECO:0000313" key="1">
    <source>
        <dbReference type="EMBL" id="MPM93867.1"/>
    </source>
</evidence>
<gene>
    <name evidence="1" type="ORF">SDC9_141009</name>
</gene>
<proteinExistence type="predicted"/>
<dbReference type="AlphaFoldDB" id="A0A645DWW5"/>
<accession>A0A645DWW5</accession>
<organism evidence="1">
    <name type="scientific">bioreactor metagenome</name>
    <dbReference type="NCBI Taxonomy" id="1076179"/>
    <lineage>
        <taxon>unclassified sequences</taxon>
        <taxon>metagenomes</taxon>
        <taxon>ecological metagenomes</taxon>
    </lineage>
</organism>
<name>A0A645DWW5_9ZZZZ</name>